<gene>
    <name evidence="2" type="ORF">PACLA_8A012849</name>
</gene>
<dbReference type="Gene3D" id="3.40.50.300">
    <property type="entry name" value="P-loop containing nucleotide triphosphate hydrolases"/>
    <property type="match status" value="1"/>
</dbReference>
<feature type="non-terminal residue" evidence="2">
    <location>
        <position position="122"/>
    </location>
</feature>
<evidence type="ECO:0000313" key="2">
    <source>
        <dbReference type="EMBL" id="CAB4041504.1"/>
    </source>
</evidence>
<dbReference type="EMBL" id="CACRXK020028427">
    <property type="protein sequence ID" value="CAB4041504.1"/>
    <property type="molecule type" value="Genomic_DNA"/>
</dbReference>
<proteinExistence type="predicted"/>
<comment type="caution">
    <text evidence="2">The sequence shown here is derived from an EMBL/GenBank/DDBJ whole genome shotgun (WGS) entry which is preliminary data.</text>
</comment>
<organism evidence="2 3">
    <name type="scientific">Paramuricea clavata</name>
    <name type="common">Red gorgonian</name>
    <name type="synonym">Violescent sea-whip</name>
    <dbReference type="NCBI Taxonomy" id="317549"/>
    <lineage>
        <taxon>Eukaryota</taxon>
        <taxon>Metazoa</taxon>
        <taxon>Cnidaria</taxon>
        <taxon>Anthozoa</taxon>
        <taxon>Octocorallia</taxon>
        <taxon>Malacalcyonacea</taxon>
        <taxon>Plexauridae</taxon>
        <taxon>Paramuricea</taxon>
    </lineage>
</organism>
<name>A0A7D9K7E1_PARCT</name>
<dbReference type="InterPro" id="IPR039761">
    <property type="entry name" value="Bms1/Tsr1"/>
</dbReference>
<protein>
    <submittedName>
        <fullName evidence="2">Ribosome biogenesis BMS1 homolog</fullName>
    </submittedName>
</protein>
<feature type="compositionally biased region" description="Polar residues" evidence="1">
    <location>
        <begin position="34"/>
        <end position="45"/>
    </location>
</feature>
<dbReference type="GO" id="GO:0003924">
    <property type="term" value="F:GTPase activity"/>
    <property type="evidence" value="ECO:0007669"/>
    <property type="project" value="TreeGrafter"/>
</dbReference>
<dbReference type="SUPFAM" id="SSF52540">
    <property type="entry name" value="P-loop containing nucleoside triphosphate hydrolases"/>
    <property type="match status" value="1"/>
</dbReference>
<evidence type="ECO:0000256" key="1">
    <source>
        <dbReference type="SAM" id="MobiDB-lite"/>
    </source>
</evidence>
<feature type="region of interest" description="Disordered" evidence="1">
    <location>
        <begin position="1"/>
        <end position="45"/>
    </location>
</feature>
<keyword evidence="3" id="KW-1185">Reference proteome</keyword>
<sequence length="122" mass="13579">MAAEGEDERTAKAHRERKSGPKAEKKKKRKQAQNEDGNQKNPKAFTFQSTVRAARQIRRKLDVQTKKHHVPLVDRTPLEPPPIVVAVIGPPKVGKSTLIGSLLKNFTRQNLTTIKGPITIVS</sequence>
<reference evidence="2" key="1">
    <citation type="submission" date="2020-04" db="EMBL/GenBank/DDBJ databases">
        <authorList>
            <person name="Alioto T."/>
            <person name="Alioto T."/>
            <person name="Gomez Garrido J."/>
        </authorList>
    </citation>
    <scope>NUCLEOTIDE SEQUENCE</scope>
    <source>
        <strain evidence="2">A484AB</strain>
    </source>
</reference>
<dbReference type="GO" id="GO:0000479">
    <property type="term" value="P:endonucleolytic cleavage of tricistronic rRNA transcript (SSU-rRNA, 5.8S rRNA, LSU-rRNA)"/>
    <property type="evidence" value="ECO:0007669"/>
    <property type="project" value="TreeGrafter"/>
</dbReference>
<evidence type="ECO:0000313" key="3">
    <source>
        <dbReference type="Proteomes" id="UP001152795"/>
    </source>
</evidence>
<dbReference type="Proteomes" id="UP001152795">
    <property type="component" value="Unassembled WGS sequence"/>
</dbReference>
<feature type="compositionally biased region" description="Basic and acidic residues" evidence="1">
    <location>
        <begin position="8"/>
        <end position="23"/>
    </location>
</feature>
<accession>A0A7D9K7E1</accession>
<dbReference type="AlphaFoldDB" id="A0A7D9K7E1"/>
<dbReference type="OrthoDB" id="10249565at2759"/>
<dbReference type="GO" id="GO:0034511">
    <property type="term" value="F:U3 snoRNA binding"/>
    <property type="evidence" value="ECO:0007669"/>
    <property type="project" value="TreeGrafter"/>
</dbReference>
<dbReference type="PANTHER" id="PTHR12858:SF2">
    <property type="entry name" value="RIBOSOME BIOGENESIS PROTEIN BMS1 HOMOLOG"/>
    <property type="match status" value="1"/>
</dbReference>
<dbReference type="InterPro" id="IPR027417">
    <property type="entry name" value="P-loop_NTPase"/>
</dbReference>
<dbReference type="GO" id="GO:0000462">
    <property type="term" value="P:maturation of SSU-rRNA from tricistronic rRNA transcript (SSU-rRNA, 5.8S rRNA, LSU-rRNA)"/>
    <property type="evidence" value="ECO:0007669"/>
    <property type="project" value="TreeGrafter"/>
</dbReference>
<dbReference type="GO" id="GO:0005525">
    <property type="term" value="F:GTP binding"/>
    <property type="evidence" value="ECO:0007669"/>
    <property type="project" value="TreeGrafter"/>
</dbReference>
<dbReference type="PANTHER" id="PTHR12858">
    <property type="entry name" value="RIBOSOME BIOGENESIS PROTEIN"/>
    <property type="match status" value="1"/>
</dbReference>
<dbReference type="GO" id="GO:0030686">
    <property type="term" value="C:90S preribosome"/>
    <property type="evidence" value="ECO:0007669"/>
    <property type="project" value="TreeGrafter"/>
</dbReference>